<proteinExistence type="predicted"/>
<reference evidence="1" key="1">
    <citation type="submission" date="2009-04" db="EMBL/GenBank/DDBJ databases">
        <authorList>
            <person name="Weinstock G."/>
            <person name="Sodergren E."/>
            <person name="Clifton S."/>
            <person name="Fulton L."/>
            <person name="Fulton B."/>
            <person name="Courtney L."/>
            <person name="Fronick C."/>
            <person name="Harrison M."/>
            <person name="Strong C."/>
            <person name="Farmer C."/>
            <person name="Delahaunty K."/>
            <person name="Markovic C."/>
            <person name="Hall O."/>
            <person name="Minx P."/>
            <person name="Tomlinson C."/>
            <person name="Mitreva M."/>
            <person name="Nelson J."/>
            <person name="Hou S."/>
            <person name="Wollam A."/>
            <person name="Pepin K.H."/>
            <person name="Johnson M."/>
            <person name="Bhonagiri V."/>
            <person name="Nash W.E."/>
            <person name="Warren W."/>
            <person name="Chinwalla A."/>
            <person name="Mardis E.R."/>
            <person name="Wilson R.K."/>
        </authorList>
    </citation>
    <scope>NUCLEOTIDE SEQUENCE [LARGE SCALE GENOMIC DNA]</scope>
    <source>
        <strain evidence="1">ATCC 51147</strain>
    </source>
</reference>
<organism evidence="1 2">
    <name type="scientific">Kingella oralis ATCC 51147</name>
    <dbReference type="NCBI Taxonomy" id="629741"/>
    <lineage>
        <taxon>Bacteria</taxon>
        <taxon>Pseudomonadati</taxon>
        <taxon>Pseudomonadota</taxon>
        <taxon>Betaproteobacteria</taxon>
        <taxon>Neisseriales</taxon>
        <taxon>Neisseriaceae</taxon>
        <taxon>Kingella</taxon>
    </lineage>
</organism>
<protein>
    <submittedName>
        <fullName evidence="1">Uncharacterized protein</fullName>
    </submittedName>
</protein>
<sequence length="131" mass="12760">MHLGEHGAGVAALGGGGIGNVAAVEFFYDAGGLVGKGGGECAVALGDGGGAGNAVGAQVSGELHEKRDFVRFQGFKHGEHIAAALGVQKIIAVGYALGDALQGLKFAKIVSGEQLAHFVVGNAGVNGHGAA</sequence>
<accession>C4GG08</accession>
<dbReference type="Proteomes" id="UP000003009">
    <property type="component" value="Unassembled WGS sequence"/>
</dbReference>
<dbReference type="AlphaFoldDB" id="C4GG08"/>
<dbReference type="EMBL" id="ACJW02000002">
    <property type="protein sequence ID" value="EEP69162.1"/>
    <property type="molecule type" value="Genomic_DNA"/>
</dbReference>
<name>C4GG08_9NEIS</name>
<evidence type="ECO:0000313" key="1">
    <source>
        <dbReference type="EMBL" id="EEP69162.1"/>
    </source>
</evidence>
<gene>
    <name evidence="1" type="ORF">GCWU000324_01074</name>
</gene>
<keyword evidence="2" id="KW-1185">Reference proteome</keyword>
<dbReference type="HOGENOM" id="CLU_1924750_0_0_4"/>
<evidence type="ECO:0000313" key="2">
    <source>
        <dbReference type="Proteomes" id="UP000003009"/>
    </source>
</evidence>
<comment type="caution">
    <text evidence="1">The sequence shown here is derived from an EMBL/GenBank/DDBJ whole genome shotgun (WGS) entry which is preliminary data.</text>
</comment>